<organism evidence="2 4">
    <name type="scientific">Sphingosinicella microcystinivorans</name>
    <dbReference type="NCBI Taxonomy" id="335406"/>
    <lineage>
        <taxon>Bacteria</taxon>
        <taxon>Pseudomonadati</taxon>
        <taxon>Pseudomonadota</taxon>
        <taxon>Alphaproteobacteria</taxon>
        <taxon>Sphingomonadales</taxon>
        <taxon>Sphingosinicellaceae</taxon>
        <taxon>Sphingosinicella</taxon>
    </lineage>
</organism>
<sequence>MFKAIVIDKTDAGQTARIAELEGSDLPEGNVTVRVEYSTVNFKDGLAITGAIPLIQSFPMVPGIDFAGVVETSAHPGWKAGDRVVLNGWGVGERHWGGLAGKARVNGDWLVRLPDAFTTRQAMAIGTAGYAAMLCVLRLEKLGVKPGDGEVIVTGASGGVGSVAIAVLSKLGYRVAASTGRPEGADYLKALGAAEIIDRNTLTEPGAPMQAERWAGAIDTVGSHTLVNVCAQTRYGGIVAATGLAQGIDLPATLYPFILRNVTLSGVDSVMAPRADREEAWSRLARDLDPAKLESMIREIALDDVIPAAGDILQGKVRGRIVVPL</sequence>
<dbReference type="InterPro" id="IPR011032">
    <property type="entry name" value="GroES-like_sf"/>
</dbReference>
<dbReference type="InterPro" id="IPR020843">
    <property type="entry name" value="ER"/>
</dbReference>
<accession>A0AAD1D6G9</accession>
<protein>
    <submittedName>
        <fullName evidence="3">Acrylyl-CoA reductase (NADPH)</fullName>
    </submittedName>
    <submittedName>
        <fullName evidence="2">Alcohol dehydrogenase</fullName>
    </submittedName>
</protein>
<dbReference type="InterPro" id="IPR013154">
    <property type="entry name" value="ADH-like_N"/>
</dbReference>
<dbReference type="KEGG" id="smic:SmB9_21620"/>
<dbReference type="InterPro" id="IPR013149">
    <property type="entry name" value="ADH-like_C"/>
</dbReference>
<dbReference type="InterPro" id="IPR051397">
    <property type="entry name" value="Zn-ADH-like_protein"/>
</dbReference>
<dbReference type="SUPFAM" id="SSF50129">
    <property type="entry name" value="GroES-like"/>
    <property type="match status" value="1"/>
</dbReference>
<gene>
    <name evidence="3" type="ORF">DFR51_1090</name>
    <name evidence="2" type="ORF">SmB9_21620</name>
</gene>
<name>A0AAD1D6G9_SPHMI</name>
<dbReference type="SMART" id="SM00829">
    <property type="entry name" value="PKS_ER"/>
    <property type="match status" value="1"/>
</dbReference>
<proteinExistence type="predicted"/>
<evidence type="ECO:0000313" key="5">
    <source>
        <dbReference type="Proteomes" id="UP000276029"/>
    </source>
</evidence>
<dbReference type="Gene3D" id="3.90.180.10">
    <property type="entry name" value="Medium-chain alcohol dehydrogenases, catalytic domain"/>
    <property type="match status" value="1"/>
</dbReference>
<evidence type="ECO:0000313" key="2">
    <source>
        <dbReference type="EMBL" id="BBE34504.1"/>
    </source>
</evidence>
<dbReference type="CDD" id="cd08288">
    <property type="entry name" value="MDR_yhdh"/>
    <property type="match status" value="1"/>
</dbReference>
<evidence type="ECO:0000313" key="4">
    <source>
        <dbReference type="Proteomes" id="UP000275727"/>
    </source>
</evidence>
<evidence type="ECO:0000259" key="1">
    <source>
        <dbReference type="SMART" id="SM00829"/>
    </source>
</evidence>
<dbReference type="InterPro" id="IPR014188">
    <property type="entry name" value="Acrylyl-CoA_reductase_AcuI"/>
</dbReference>
<keyword evidence="5" id="KW-1185">Reference proteome</keyword>
<dbReference type="Gene3D" id="3.40.50.720">
    <property type="entry name" value="NAD(P)-binding Rossmann-like Domain"/>
    <property type="match status" value="1"/>
</dbReference>
<dbReference type="Proteomes" id="UP000275727">
    <property type="component" value="Chromosome"/>
</dbReference>
<dbReference type="SUPFAM" id="SSF51735">
    <property type="entry name" value="NAD(P)-binding Rossmann-fold domains"/>
    <property type="match status" value="1"/>
</dbReference>
<dbReference type="PANTHER" id="PTHR43677">
    <property type="entry name" value="SHORT-CHAIN DEHYDROGENASE/REDUCTASE"/>
    <property type="match status" value="1"/>
</dbReference>
<dbReference type="Proteomes" id="UP000276029">
    <property type="component" value="Unassembled WGS sequence"/>
</dbReference>
<dbReference type="EMBL" id="AP018711">
    <property type="protein sequence ID" value="BBE34504.1"/>
    <property type="molecule type" value="Genomic_DNA"/>
</dbReference>
<dbReference type="GO" id="GO:0043957">
    <property type="term" value="F:acryloyl-CoA reductase (NADPH) activity"/>
    <property type="evidence" value="ECO:0007669"/>
    <property type="project" value="TreeGrafter"/>
</dbReference>
<evidence type="ECO:0000313" key="3">
    <source>
        <dbReference type="EMBL" id="RKS91525.1"/>
    </source>
</evidence>
<dbReference type="RefSeq" id="WP_121047967.1">
    <property type="nucleotide sequence ID" value="NZ_AP018711.1"/>
</dbReference>
<feature type="domain" description="Enoyl reductase (ER)" evidence="1">
    <location>
        <begin position="13"/>
        <end position="323"/>
    </location>
</feature>
<dbReference type="PANTHER" id="PTHR43677:SF1">
    <property type="entry name" value="ACRYLYL-COA REDUCTASE ACUI-RELATED"/>
    <property type="match status" value="1"/>
</dbReference>
<dbReference type="NCBIfam" id="TIGR02823">
    <property type="entry name" value="oxido_YhdH"/>
    <property type="match status" value="1"/>
</dbReference>
<dbReference type="Pfam" id="PF00107">
    <property type="entry name" value="ADH_zinc_N"/>
    <property type="match status" value="1"/>
</dbReference>
<dbReference type="EMBL" id="RBWX01000007">
    <property type="protein sequence ID" value="RKS91525.1"/>
    <property type="molecule type" value="Genomic_DNA"/>
</dbReference>
<reference evidence="2 4" key="1">
    <citation type="submission" date="2018-06" db="EMBL/GenBank/DDBJ databases">
        <title>Complete Genome Sequence of the Microcystin-Degrading Bacterium Sphingosinicella microcystinivorans Strain B-9.</title>
        <authorList>
            <person name="Jin H."/>
            <person name="Nishizawa T."/>
            <person name="Guo Y."/>
            <person name="Nishizawa A."/>
            <person name="Park H."/>
            <person name="Kato H."/>
            <person name="Tsuji K."/>
            <person name="Harada K."/>
        </authorList>
    </citation>
    <scope>NUCLEOTIDE SEQUENCE [LARGE SCALE GENOMIC DNA]</scope>
    <source>
        <strain evidence="2 4">B9</strain>
    </source>
</reference>
<dbReference type="Pfam" id="PF08240">
    <property type="entry name" value="ADH_N"/>
    <property type="match status" value="1"/>
</dbReference>
<dbReference type="AlphaFoldDB" id="A0AAD1D6G9"/>
<dbReference type="InterPro" id="IPR036291">
    <property type="entry name" value="NAD(P)-bd_dom_sf"/>
</dbReference>
<reference evidence="3 5" key="2">
    <citation type="submission" date="2018-10" db="EMBL/GenBank/DDBJ databases">
        <title>Genomic Encyclopedia of Type Strains, Phase IV (KMG-IV): sequencing the most valuable type-strain genomes for metagenomic binning, comparative biology and taxonomic classification.</title>
        <authorList>
            <person name="Goeker M."/>
        </authorList>
    </citation>
    <scope>NUCLEOTIDE SEQUENCE [LARGE SCALE GENOMIC DNA]</scope>
    <source>
        <strain evidence="3 5">DSM 19791</strain>
    </source>
</reference>